<evidence type="ECO:0000313" key="4">
    <source>
        <dbReference type="EMBL" id="WRP15753.1"/>
    </source>
</evidence>
<comment type="similarity">
    <text evidence="1">Belongs to the transposase IS21/IS408/IS1162 family.</text>
</comment>
<dbReference type="SUPFAM" id="SSF53098">
    <property type="entry name" value="Ribonuclease H-like"/>
    <property type="match status" value="1"/>
</dbReference>
<dbReference type="InterPro" id="IPR054353">
    <property type="entry name" value="IstA-like_C"/>
</dbReference>
<evidence type="ECO:0000259" key="2">
    <source>
        <dbReference type="PROSITE" id="PS50532"/>
    </source>
</evidence>
<feature type="domain" description="HTH IS408-type" evidence="2">
    <location>
        <begin position="4"/>
        <end position="84"/>
    </location>
</feature>
<organism evidence="4 5">
    <name type="scientific">Geochorda subterranea</name>
    <dbReference type="NCBI Taxonomy" id="3109564"/>
    <lineage>
        <taxon>Bacteria</taxon>
        <taxon>Bacillati</taxon>
        <taxon>Bacillota</taxon>
        <taxon>Limnochordia</taxon>
        <taxon>Limnochordales</taxon>
        <taxon>Geochordaceae</taxon>
        <taxon>Geochorda</taxon>
    </lineage>
</organism>
<proteinExistence type="inferred from homology"/>
<dbReference type="EMBL" id="CP141614">
    <property type="protein sequence ID" value="WRP15753.1"/>
    <property type="molecule type" value="Genomic_DNA"/>
</dbReference>
<dbReference type="NCBIfam" id="NF033546">
    <property type="entry name" value="transpos_IS21"/>
    <property type="match status" value="1"/>
</dbReference>
<dbReference type="Pfam" id="PF22483">
    <property type="entry name" value="Mu-transpos_C_2"/>
    <property type="match status" value="1"/>
</dbReference>
<dbReference type="InterPro" id="IPR036397">
    <property type="entry name" value="RNaseH_sf"/>
</dbReference>
<evidence type="ECO:0000259" key="3">
    <source>
        <dbReference type="PROSITE" id="PS50994"/>
    </source>
</evidence>
<dbReference type="PROSITE" id="PS50532">
    <property type="entry name" value="HTH_IS408"/>
    <property type="match status" value="1"/>
</dbReference>
<evidence type="ECO:0000256" key="1">
    <source>
        <dbReference type="ARBA" id="ARBA00009277"/>
    </source>
</evidence>
<dbReference type="Gene3D" id="3.30.420.10">
    <property type="entry name" value="Ribonuclease H-like superfamily/Ribonuclease H"/>
    <property type="match status" value="1"/>
</dbReference>
<keyword evidence="5" id="KW-1185">Reference proteome</keyword>
<accession>A0ABZ1BT64</accession>
<dbReference type="InterPro" id="IPR012337">
    <property type="entry name" value="RNaseH-like_sf"/>
</dbReference>
<dbReference type="PANTHER" id="PTHR35004">
    <property type="entry name" value="TRANSPOSASE RV3428C-RELATED"/>
    <property type="match status" value="1"/>
</dbReference>
<dbReference type="Proteomes" id="UP001333102">
    <property type="component" value="Chromosome"/>
</dbReference>
<dbReference type="InterPro" id="IPR017895">
    <property type="entry name" value="HTH_IS408/IS1162_type"/>
</dbReference>
<name>A0ABZ1BT64_9FIRM</name>
<dbReference type="RefSeq" id="WP_324670161.1">
    <property type="nucleotide sequence ID" value="NZ_CP141614.1"/>
</dbReference>
<dbReference type="PANTHER" id="PTHR35004:SF8">
    <property type="entry name" value="TRANSPOSASE RV3428C-RELATED"/>
    <property type="match status" value="1"/>
</dbReference>
<evidence type="ECO:0000313" key="5">
    <source>
        <dbReference type="Proteomes" id="UP001333102"/>
    </source>
</evidence>
<dbReference type="Pfam" id="PF00665">
    <property type="entry name" value="rve"/>
    <property type="match status" value="1"/>
</dbReference>
<feature type="domain" description="Integrase catalytic" evidence="3">
    <location>
        <begin position="125"/>
        <end position="324"/>
    </location>
</feature>
<sequence>MRKIREILRLHHVAKLGVRAIGRSLGLSHSTVAEVLRRAEAAGLSWPLPEEMDNAALEAALYGPTAPAQTRHPMPDMDHLYRELRSRKGVTLRLLWLEYKQAHPDGYQYSRFCELYRRWAKTLDVSLRQVYRGGEKMFVDFAGETIPVVDPQTGQVRPAYLFVAVLAASNYTFAKPTWAQDLPSWIGAYVDAFEFFGGVPEMVVCDNPKTAVLSACQYEPELNPAYQEMAAHYGVVILPARPRKPRDKAKVANAVQQAERWILAPLRHRTFFGLEALHQAVQERLEVLNHRPFQKLEGSRRELYDRLDKPALRPLPAQRYEFAEWRKAKVNIDYHVAVDGNFYSVPYQLVHAEVDVRLTAHTVEIFRKGRRMASHVPVVGKGHYRIGVDPVLWTTGS</sequence>
<gene>
    <name evidence="4" type="primary">istA</name>
    <name evidence="4" type="ORF">VLY81_06255</name>
</gene>
<dbReference type="InterPro" id="IPR001584">
    <property type="entry name" value="Integrase_cat-core"/>
</dbReference>
<reference evidence="5" key="1">
    <citation type="submission" date="2023-12" db="EMBL/GenBank/DDBJ databases">
        <title>Novel isolates from deep terrestrial aquifers shed light on the physiology and ecology of the class Limnochordia.</title>
        <authorList>
            <person name="Karnachuk O.V."/>
            <person name="Lukina A.P."/>
            <person name="Avakyan M.R."/>
            <person name="Kadnikov V."/>
            <person name="Begmatov S."/>
            <person name="Beletsky A.V."/>
            <person name="Mardanov A.V."/>
            <person name="Ravin N.V."/>
        </authorList>
    </citation>
    <scope>NUCLEOTIDE SEQUENCE [LARGE SCALE GENOMIC DNA]</scope>
    <source>
        <strain evidence="5">LN</strain>
    </source>
</reference>
<dbReference type="PROSITE" id="PS50994">
    <property type="entry name" value="INTEGRASE"/>
    <property type="match status" value="1"/>
</dbReference>
<protein>
    <submittedName>
        <fullName evidence="4">IS21 family transposase</fullName>
    </submittedName>
</protein>